<evidence type="ECO:0000256" key="2">
    <source>
        <dbReference type="ARBA" id="ARBA00009410"/>
    </source>
</evidence>
<comment type="cofactor">
    <cofactor evidence="1">
        <name>FAD</name>
        <dbReference type="ChEBI" id="CHEBI:57692"/>
    </cofactor>
</comment>
<reference evidence="6 7" key="1">
    <citation type="submission" date="2018-05" db="EMBL/GenBank/DDBJ databases">
        <title>Complete Genome Sequences of Extremely Thermoacidophilic, Metal-Mobilizing Type-Strain Members of the Archaeal Family Sulfolobaceae: Acidianus brierleyi DSM-1651T, Acidianus sulfidivorans DSM-18786T, Metallosphaera hakonensis DSM-7519T, and Metallosphaera prunae DSM-10039T.</title>
        <authorList>
            <person name="Counts J.A."/>
            <person name="Kelly R.M."/>
        </authorList>
    </citation>
    <scope>NUCLEOTIDE SEQUENCE [LARGE SCALE GENOMIC DNA]</scope>
    <source>
        <strain evidence="6 7">JP7</strain>
    </source>
</reference>
<dbReference type="AlphaFoldDB" id="A0A2U9IKJ1"/>
<organism evidence="6 7">
    <name type="scientific">Acidianus sulfidivorans JP7</name>
    <dbReference type="NCBI Taxonomy" id="619593"/>
    <lineage>
        <taxon>Archaea</taxon>
        <taxon>Thermoproteota</taxon>
        <taxon>Thermoprotei</taxon>
        <taxon>Sulfolobales</taxon>
        <taxon>Sulfolobaceae</taxon>
        <taxon>Acidianus</taxon>
    </lineage>
</organism>
<dbReference type="InterPro" id="IPR036188">
    <property type="entry name" value="FAD/NAD-bd_sf"/>
</dbReference>
<gene>
    <name evidence="6" type="ORF">DFR86_02020</name>
</gene>
<keyword evidence="3" id="KW-0285">Flavoprotein</keyword>
<sequence length="328" mass="37271">MKVVIIGSGIVGSSLYYLFKKDNETIAIDPRKRKIFPSLIHSLLLVDDDVFLAKESLEFYKQLNIPLKEYPSFTIGKVEKKLIDEWSEVGVKINEDYYIDWLNAKGIYAEGGDRLVYVSKLINSVPIIKATVSISTKENNAIVKVDNKEIDADVFILAAGPWNNELFNVKTKSYYCWASLSITEHGKLDKMFVYDYELNFYSRPFLGLGINTAIVGDGQIIEAKPGTKIKVNPYEVLDRAKKRLGNLTPIYTSGEFCEGTPDMRPMYGRLLDNLYFIGGFNGYGAEVGPGVAKLLYEFIKEGKEEKKYMLDRFKEIKDFNLGKEPHEL</sequence>
<name>A0A2U9IKJ1_9CREN</name>
<evidence type="ECO:0000313" key="7">
    <source>
        <dbReference type="Proteomes" id="UP000248410"/>
    </source>
</evidence>
<dbReference type="Gene3D" id="3.50.50.60">
    <property type="entry name" value="FAD/NAD(P)-binding domain"/>
    <property type="match status" value="1"/>
</dbReference>
<protein>
    <submittedName>
        <fullName evidence="6">FAD-dependent oxidoreductase</fullName>
    </submittedName>
</protein>
<dbReference type="Pfam" id="PF01266">
    <property type="entry name" value="DAO"/>
    <property type="match status" value="1"/>
</dbReference>
<keyword evidence="4" id="KW-0560">Oxidoreductase</keyword>
<accession>A0A2U9IKJ1</accession>
<dbReference type="Proteomes" id="UP000248410">
    <property type="component" value="Chromosome"/>
</dbReference>
<dbReference type="PANTHER" id="PTHR13847:SF286">
    <property type="entry name" value="D-AMINO ACID DEHYDROGENASE"/>
    <property type="match status" value="1"/>
</dbReference>
<dbReference type="KEGG" id="asul:DFR86_02020"/>
<evidence type="ECO:0000256" key="3">
    <source>
        <dbReference type="ARBA" id="ARBA00022630"/>
    </source>
</evidence>
<dbReference type="GO" id="GO:0016491">
    <property type="term" value="F:oxidoreductase activity"/>
    <property type="evidence" value="ECO:0007669"/>
    <property type="project" value="UniProtKB-KW"/>
</dbReference>
<keyword evidence="7" id="KW-1185">Reference proteome</keyword>
<comment type="similarity">
    <text evidence="2">Belongs to the DadA oxidoreductase family.</text>
</comment>
<evidence type="ECO:0000256" key="1">
    <source>
        <dbReference type="ARBA" id="ARBA00001974"/>
    </source>
</evidence>
<evidence type="ECO:0000256" key="4">
    <source>
        <dbReference type="ARBA" id="ARBA00023002"/>
    </source>
</evidence>
<dbReference type="PANTHER" id="PTHR13847">
    <property type="entry name" value="SARCOSINE DEHYDROGENASE-RELATED"/>
    <property type="match status" value="1"/>
</dbReference>
<dbReference type="GeneID" id="36836707"/>
<dbReference type="Gene3D" id="3.30.9.10">
    <property type="entry name" value="D-Amino Acid Oxidase, subunit A, domain 2"/>
    <property type="match status" value="1"/>
</dbReference>
<dbReference type="SUPFAM" id="SSF51971">
    <property type="entry name" value="Nucleotide-binding domain"/>
    <property type="match status" value="1"/>
</dbReference>
<dbReference type="InterPro" id="IPR006076">
    <property type="entry name" value="FAD-dep_OxRdtase"/>
</dbReference>
<dbReference type="GO" id="GO:0005737">
    <property type="term" value="C:cytoplasm"/>
    <property type="evidence" value="ECO:0007669"/>
    <property type="project" value="TreeGrafter"/>
</dbReference>
<dbReference type="EMBL" id="CP029288">
    <property type="protein sequence ID" value="AWR96444.1"/>
    <property type="molecule type" value="Genomic_DNA"/>
</dbReference>
<dbReference type="RefSeq" id="WP_110379334.1">
    <property type="nucleotide sequence ID" value="NZ_CP029288.2"/>
</dbReference>
<evidence type="ECO:0000259" key="5">
    <source>
        <dbReference type="Pfam" id="PF01266"/>
    </source>
</evidence>
<feature type="domain" description="FAD dependent oxidoreductase" evidence="5">
    <location>
        <begin position="134"/>
        <end position="296"/>
    </location>
</feature>
<proteinExistence type="inferred from homology"/>
<dbReference type="OrthoDB" id="168391at2157"/>
<evidence type="ECO:0000313" key="6">
    <source>
        <dbReference type="EMBL" id="AWR96444.1"/>
    </source>
</evidence>